<name>A0A4U8TQ72_9HELI</name>
<evidence type="ECO:0000259" key="1">
    <source>
        <dbReference type="Pfam" id="PF10006"/>
    </source>
</evidence>
<dbReference type="SUPFAM" id="SSF64307">
    <property type="entry name" value="SirA-like"/>
    <property type="match status" value="1"/>
</dbReference>
<proteinExistence type="predicted"/>
<dbReference type="InterPro" id="IPR036868">
    <property type="entry name" value="TusA-like_sf"/>
</dbReference>
<feature type="domain" description="DUF2249" evidence="1">
    <location>
        <begin position="13"/>
        <end position="67"/>
    </location>
</feature>
<gene>
    <name evidence="2" type="ORF">LS65_002370</name>
</gene>
<keyword evidence="3" id="KW-1185">Reference proteome</keyword>
<evidence type="ECO:0000313" key="2">
    <source>
        <dbReference type="EMBL" id="TLE02790.1"/>
    </source>
</evidence>
<dbReference type="AlphaFoldDB" id="A0A4U8TQ72"/>
<dbReference type="OrthoDB" id="5335006at2"/>
<evidence type="ECO:0000313" key="3">
    <source>
        <dbReference type="Proteomes" id="UP000029707"/>
    </source>
</evidence>
<dbReference type="Proteomes" id="UP000029707">
    <property type="component" value="Unassembled WGS sequence"/>
</dbReference>
<sequence>MNLSHNLAQCKVYDVSSLEHPEPLEIMTNALKKAQEGELLLMIHRREPFPLYEIIKAQNLHYHTHKIGERFYIFIGQEQSIQGATQESALETYLVDFLNNNTKES</sequence>
<protein>
    <submittedName>
        <fullName evidence="2">DUF2249 domain-containing protein</fullName>
    </submittedName>
</protein>
<accession>A0A4U8TQ72</accession>
<dbReference type="RefSeq" id="WP_034363890.1">
    <property type="nucleotide sequence ID" value="NZ_CAJUDB010000001.1"/>
</dbReference>
<comment type="caution">
    <text evidence="2">The sequence shown here is derived from an EMBL/GenBank/DDBJ whole genome shotgun (WGS) entry which is preliminary data.</text>
</comment>
<dbReference type="EMBL" id="JRMQ02000002">
    <property type="protein sequence ID" value="TLE02790.1"/>
    <property type="molecule type" value="Genomic_DNA"/>
</dbReference>
<dbReference type="Pfam" id="PF10006">
    <property type="entry name" value="DUF2249"/>
    <property type="match status" value="1"/>
</dbReference>
<organism evidence="2 3">
    <name type="scientific">Helicobacter japonicus</name>
    <dbReference type="NCBI Taxonomy" id="425400"/>
    <lineage>
        <taxon>Bacteria</taxon>
        <taxon>Pseudomonadati</taxon>
        <taxon>Campylobacterota</taxon>
        <taxon>Epsilonproteobacteria</taxon>
        <taxon>Campylobacterales</taxon>
        <taxon>Helicobacteraceae</taxon>
        <taxon>Helicobacter</taxon>
    </lineage>
</organism>
<dbReference type="InterPro" id="IPR018720">
    <property type="entry name" value="DUF2249"/>
</dbReference>
<reference evidence="2 3" key="1">
    <citation type="journal article" date="2014" name="Genome Announc.">
        <title>Draft genome sequences of eight enterohepatic helicobacter species isolated from both laboratory and wild rodents.</title>
        <authorList>
            <person name="Sheh A."/>
            <person name="Shen Z."/>
            <person name="Fox J.G."/>
        </authorList>
    </citation>
    <scope>NUCLEOTIDE SEQUENCE [LARGE SCALE GENOMIC DNA]</scope>
    <source>
        <strain evidence="2 3">MIT 01-6451</strain>
    </source>
</reference>